<reference evidence="1" key="1">
    <citation type="submission" date="2018-02" db="EMBL/GenBank/DDBJ databases">
        <title>Rhizophora mucronata_Transcriptome.</title>
        <authorList>
            <person name="Meera S.P."/>
            <person name="Sreeshan A."/>
            <person name="Augustine A."/>
        </authorList>
    </citation>
    <scope>NUCLEOTIDE SEQUENCE</scope>
    <source>
        <tissue evidence="1">Leaf</tissue>
    </source>
</reference>
<dbReference type="AlphaFoldDB" id="A0A2P2R3T9"/>
<organism evidence="1">
    <name type="scientific">Rhizophora mucronata</name>
    <name type="common">Asiatic mangrove</name>
    <dbReference type="NCBI Taxonomy" id="61149"/>
    <lineage>
        <taxon>Eukaryota</taxon>
        <taxon>Viridiplantae</taxon>
        <taxon>Streptophyta</taxon>
        <taxon>Embryophyta</taxon>
        <taxon>Tracheophyta</taxon>
        <taxon>Spermatophyta</taxon>
        <taxon>Magnoliopsida</taxon>
        <taxon>eudicotyledons</taxon>
        <taxon>Gunneridae</taxon>
        <taxon>Pentapetalae</taxon>
        <taxon>rosids</taxon>
        <taxon>fabids</taxon>
        <taxon>Malpighiales</taxon>
        <taxon>Rhizophoraceae</taxon>
        <taxon>Rhizophora</taxon>
    </lineage>
</organism>
<proteinExistence type="predicted"/>
<dbReference type="EMBL" id="GGEC01093387">
    <property type="protein sequence ID" value="MBX73871.1"/>
    <property type="molecule type" value="Transcribed_RNA"/>
</dbReference>
<accession>A0A2P2R3T9</accession>
<name>A0A2P2R3T9_RHIMU</name>
<evidence type="ECO:0000313" key="1">
    <source>
        <dbReference type="EMBL" id="MBX73871.1"/>
    </source>
</evidence>
<sequence>MCYHKAIQSIILARNGNNLHRLKATTCIILQQILNFS</sequence>
<protein>
    <submittedName>
        <fullName evidence="1">Uncharacterized protein</fullName>
    </submittedName>
</protein>